<accession>A0A0E9R5K4</accession>
<dbReference type="AlphaFoldDB" id="A0A0E9R5K4"/>
<protein>
    <submittedName>
        <fullName evidence="1">Uncharacterized protein</fullName>
    </submittedName>
</protein>
<name>A0A0E9R5K4_ANGAN</name>
<reference evidence="1" key="2">
    <citation type="journal article" date="2015" name="Fish Shellfish Immunol.">
        <title>Early steps in the European eel (Anguilla anguilla)-Vibrio vulnificus interaction in the gills: Role of the RtxA13 toxin.</title>
        <authorList>
            <person name="Callol A."/>
            <person name="Pajuelo D."/>
            <person name="Ebbesson L."/>
            <person name="Teles M."/>
            <person name="MacKenzie S."/>
            <person name="Amaro C."/>
        </authorList>
    </citation>
    <scope>NUCLEOTIDE SEQUENCE</scope>
</reference>
<dbReference type="EMBL" id="GBXM01084520">
    <property type="protein sequence ID" value="JAH24057.1"/>
    <property type="molecule type" value="Transcribed_RNA"/>
</dbReference>
<reference evidence="1" key="1">
    <citation type="submission" date="2014-11" db="EMBL/GenBank/DDBJ databases">
        <authorList>
            <person name="Amaro Gonzalez C."/>
        </authorList>
    </citation>
    <scope>NUCLEOTIDE SEQUENCE</scope>
</reference>
<organism evidence="1">
    <name type="scientific">Anguilla anguilla</name>
    <name type="common">European freshwater eel</name>
    <name type="synonym">Muraena anguilla</name>
    <dbReference type="NCBI Taxonomy" id="7936"/>
    <lineage>
        <taxon>Eukaryota</taxon>
        <taxon>Metazoa</taxon>
        <taxon>Chordata</taxon>
        <taxon>Craniata</taxon>
        <taxon>Vertebrata</taxon>
        <taxon>Euteleostomi</taxon>
        <taxon>Actinopterygii</taxon>
        <taxon>Neopterygii</taxon>
        <taxon>Teleostei</taxon>
        <taxon>Anguilliformes</taxon>
        <taxon>Anguillidae</taxon>
        <taxon>Anguilla</taxon>
    </lineage>
</organism>
<sequence>MHICRISNTRVTVLQSLLLCPVSVITALSRASFGAYNQ</sequence>
<evidence type="ECO:0000313" key="1">
    <source>
        <dbReference type="EMBL" id="JAH24057.1"/>
    </source>
</evidence>
<proteinExistence type="predicted"/>